<evidence type="ECO:0000313" key="4">
    <source>
        <dbReference type="Proteomes" id="UP001334248"/>
    </source>
</evidence>
<feature type="region of interest" description="Disordered" evidence="1">
    <location>
        <begin position="49"/>
        <end position="69"/>
    </location>
</feature>
<protein>
    <recommendedName>
        <fullName evidence="2">Heterokaryon incompatibility domain-containing protein</fullName>
    </recommendedName>
</protein>
<gene>
    <name evidence="3" type="ORF">PMZ80_000755</name>
</gene>
<evidence type="ECO:0000313" key="3">
    <source>
        <dbReference type="EMBL" id="KAK5946612.1"/>
    </source>
</evidence>
<comment type="caution">
    <text evidence="3">The sequence shown here is derived from an EMBL/GenBank/DDBJ whole genome shotgun (WGS) entry which is preliminary data.</text>
</comment>
<evidence type="ECO:0000256" key="1">
    <source>
        <dbReference type="SAM" id="MobiDB-lite"/>
    </source>
</evidence>
<evidence type="ECO:0000259" key="2">
    <source>
        <dbReference type="Pfam" id="PF06985"/>
    </source>
</evidence>
<reference evidence="3 4" key="1">
    <citation type="journal article" date="2023" name="Res Sq">
        <title>Genomic and morphological characterization of Knufia obscura isolated from the Mars 2020 spacecraft assembly facility.</title>
        <authorList>
            <person name="Chander A.M."/>
            <person name="Teixeira M.M."/>
            <person name="Singh N.K."/>
            <person name="Williams M.P."/>
            <person name="Parker C.W."/>
            <person name="Leo P."/>
            <person name="Stajich J.E."/>
            <person name="Torok T."/>
            <person name="Tighe S."/>
            <person name="Mason C.E."/>
            <person name="Venkateswaran K."/>
        </authorList>
    </citation>
    <scope>NUCLEOTIDE SEQUENCE [LARGE SCALE GENOMIC DNA]</scope>
    <source>
        <strain evidence="3 4">CCFEE 5817</strain>
    </source>
</reference>
<keyword evidence="4" id="KW-1185">Reference proteome</keyword>
<proteinExistence type="predicted"/>
<dbReference type="GeneID" id="89994204"/>
<sequence>MSVRRISQQETSDLIARTQPDAMQFTIDFYRVFDSSNCSLNCREGHDMEQDSASVKTNDGINSRQNRRNVRSAQRECKEHVLQSHYEWFSAADIETSIANGCGVCNILWEMTRELFPCDQQGLPAAYEYSITGPFALKRRRIGTKQSVETVQSFRPRGLDVRFKHFVEANIVYSCERSIKRASQWFSECIDSHRNCSRYSEPQATHNKPKRLLDLTPLWHGSKSGIKVIETQDGNTYRYACLSHRWDHAVAQKQTTLNNLQDRLVFLDLALLPKNIRDGVLLARRLDIEYIWVDSICIIQEGDNDADKNSEIAKMGSIYSNAIITIAAVAAKTSSDGCFVKDKWSDICLVVTDSKNKEYLIGARVLDMKGIADSPASFEEAYPLLKRGWVLQERLLSPRLLQCNYGEFTFECLEASHCECRSISIIPHPGAGSQRFDKVNFTWRKRLFVQSQGARDARRDMAMTYWKCVVRTYMQLRLKETSDALPAIAGLAQYLSRYVESDYVAGLWKEFLPTEMLWFAMPVVYKLSPKPRPKDTTAPSWSWTSVAMGPAIEYINCNRTVAFPTSENFLEVALKEIYCESESPLNSFGRVRLAYLRIDMILYPWYIRRFCYKHGHTRYRNRMDLYTHRPNPNVQCHTSIAGLPIHGGVELNFDAKQTNEGTEFEPFDYCVDGLKPCALAPVFLLHALHREGPVSSIDVFLILLRTTPQHGKPNCYKRIGLMKLEMNGAEKRSWEATINGQISMVREEFWLFLMRVAELVLTMYRTWFTQATHSSFRTVDGDPDMLCKVLTVGDHP</sequence>
<name>A0ABR0S1Q6_9EURO</name>
<dbReference type="EMBL" id="JAVHJV010000001">
    <property type="protein sequence ID" value="KAK5946612.1"/>
    <property type="molecule type" value="Genomic_DNA"/>
</dbReference>
<dbReference type="RefSeq" id="XP_064734702.1">
    <property type="nucleotide sequence ID" value="XM_064869205.1"/>
</dbReference>
<feature type="domain" description="Heterokaryon incompatibility" evidence="2">
    <location>
        <begin position="239"/>
        <end position="393"/>
    </location>
</feature>
<dbReference type="PANTHER" id="PTHR33112:SF9">
    <property type="entry name" value="HETEROKARYON INCOMPATIBILITY DOMAIN-CONTAINING PROTEIN"/>
    <property type="match status" value="1"/>
</dbReference>
<dbReference type="Proteomes" id="UP001334248">
    <property type="component" value="Unassembled WGS sequence"/>
</dbReference>
<dbReference type="PANTHER" id="PTHR33112">
    <property type="entry name" value="DOMAIN PROTEIN, PUTATIVE-RELATED"/>
    <property type="match status" value="1"/>
</dbReference>
<accession>A0ABR0S1Q6</accession>
<organism evidence="3 4">
    <name type="scientific">Knufia obscura</name>
    <dbReference type="NCBI Taxonomy" id="1635080"/>
    <lineage>
        <taxon>Eukaryota</taxon>
        <taxon>Fungi</taxon>
        <taxon>Dikarya</taxon>
        <taxon>Ascomycota</taxon>
        <taxon>Pezizomycotina</taxon>
        <taxon>Eurotiomycetes</taxon>
        <taxon>Chaetothyriomycetidae</taxon>
        <taxon>Chaetothyriales</taxon>
        <taxon>Trichomeriaceae</taxon>
        <taxon>Knufia</taxon>
    </lineage>
</organism>
<dbReference type="Pfam" id="PF06985">
    <property type="entry name" value="HET"/>
    <property type="match status" value="1"/>
</dbReference>
<feature type="compositionally biased region" description="Polar residues" evidence="1">
    <location>
        <begin position="51"/>
        <end position="64"/>
    </location>
</feature>
<dbReference type="InterPro" id="IPR010730">
    <property type="entry name" value="HET"/>
</dbReference>